<dbReference type="InterPro" id="IPR001867">
    <property type="entry name" value="OmpR/PhoB-type_DNA-bd"/>
</dbReference>
<evidence type="ECO:0000259" key="9">
    <source>
        <dbReference type="PROSITE" id="PS51755"/>
    </source>
</evidence>
<keyword evidence="1 6" id="KW-0597">Phosphoprotein</keyword>
<dbReference type="GO" id="GO:0000976">
    <property type="term" value="F:transcription cis-regulatory region binding"/>
    <property type="evidence" value="ECO:0007669"/>
    <property type="project" value="TreeGrafter"/>
</dbReference>
<feature type="modified residue" description="4-aspartylphosphate" evidence="6">
    <location>
        <position position="56"/>
    </location>
</feature>
<dbReference type="InterPro" id="IPR011006">
    <property type="entry name" value="CheY-like_superfamily"/>
</dbReference>
<feature type="domain" description="Response regulatory" evidence="8">
    <location>
        <begin position="7"/>
        <end position="119"/>
    </location>
</feature>
<dbReference type="PANTHER" id="PTHR48111:SF1">
    <property type="entry name" value="TWO-COMPONENT RESPONSE REGULATOR ORR33"/>
    <property type="match status" value="1"/>
</dbReference>
<name>A0AA48I9A6_9ALTE</name>
<dbReference type="InterPro" id="IPR039420">
    <property type="entry name" value="WalR-like"/>
</dbReference>
<feature type="DNA-binding region" description="OmpR/PhoB-type" evidence="7">
    <location>
        <begin position="128"/>
        <end position="227"/>
    </location>
</feature>
<dbReference type="Pfam" id="PF00486">
    <property type="entry name" value="Trans_reg_C"/>
    <property type="match status" value="1"/>
</dbReference>
<evidence type="ECO:0000313" key="11">
    <source>
        <dbReference type="Proteomes" id="UP001333710"/>
    </source>
</evidence>
<dbReference type="EMBL" id="AP027272">
    <property type="protein sequence ID" value="BDX08310.1"/>
    <property type="molecule type" value="Genomic_DNA"/>
</dbReference>
<evidence type="ECO:0000256" key="2">
    <source>
        <dbReference type="ARBA" id="ARBA00023012"/>
    </source>
</evidence>
<dbReference type="SMART" id="SM00448">
    <property type="entry name" value="REC"/>
    <property type="match status" value="1"/>
</dbReference>
<evidence type="ECO:0000256" key="1">
    <source>
        <dbReference type="ARBA" id="ARBA00022553"/>
    </source>
</evidence>
<keyword evidence="11" id="KW-1185">Reference proteome</keyword>
<proteinExistence type="predicted"/>
<accession>A0AA48I9A6</accession>
<keyword evidence="5" id="KW-0804">Transcription</keyword>
<keyword evidence="2" id="KW-0902">Two-component regulatory system</keyword>
<dbReference type="CDD" id="cd00383">
    <property type="entry name" value="trans_reg_C"/>
    <property type="match status" value="1"/>
</dbReference>
<dbReference type="KEGG" id="pmaw:MACH26_38310"/>
<dbReference type="Gene3D" id="1.10.10.10">
    <property type="entry name" value="Winged helix-like DNA-binding domain superfamily/Winged helix DNA-binding domain"/>
    <property type="match status" value="1"/>
</dbReference>
<protein>
    <submittedName>
        <fullName evidence="10">DNA-binding response regulator</fullName>
    </submittedName>
</protein>
<dbReference type="GO" id="GO:0006355">
    <property type="term" value="P:regulation of DNA-templated transcription"/>
    <property type="evidence" value="ECO:0007669"/>
    <property type="project" value="InterPro"/>
</dbReference>
<dbReference type="Proteomes" id="UP001333710">
    <property type="component" value="Chromosome"/>
</dbReference>
<organism evidence="10 11">
    <name type="scientific">Planctobacterium marinum</name>
    <dbReference type="NCBI Taxonomy" id="1631968"/>
    <lineage>
        <taxon>Bacteria</taxon>
        <taxon>Pseudomonadati</taxon>
        <taxon>Pseudomonadota</taxon>
        <taxon>Gammaproteobacteria</taxon>
        <taxon>Alteromonadales</taxon>
        <taxon>Alteromonadaceae</taxon>
        <taxon>Planctobacterium</taxon>
    </lineage>
</organism>
<feature type="domain" description="OmpR/PhoB-type" evidence="9">
    <location>
        <begin position="128"/>
        <end position="227"/>
    </location>
</feature>
<dbReference type="PANTHER" id="PTHR48111">
    <property type="entry name" value="REGULATOR OF RPOS"/>
    <property type="match status" value="1"/>
</dbReference>
<dbReference type="GO" id="GO:0000156">
    <property type="term" value="F:phosphorelay response regulator activity"/>
    <property type="evidence" value="ECO:0007669"/>
    <property type="project" value="TreeGrafter"/>
</dbReference>
<dbReference type="Pfam" id="PF00072">
    <property type="entry name" value="Response_reg"/>
    <property type="match status" value="1"/>
</dbReference>
<gene>
    <name evidence="10" type="ORF">MACH26_38310</name>
</gene>
<evidence type="ECO:0000256" key="7">
    <source>
        <dbReference type="PROSITE-ProRule" id="PRU01091"/>
    </source>
</evidence>
<dbReference type="PROSITE" id="PS50110">
    <property type="entry name" value="RESPONSE_REGULATORY"/>
    <property type="match status" value="1"/>
</dbReference>
<dbReference type="Gene3D" id="6.10.250.690">
    <property type="match status" value="1"/>
</dbReference>
<evidence type="ECO:0000256" key="6">
    <source>
        <dbReference type="PROSITE-ProRule" id="PRU00169"/>
    </source>
</evidence>
<dbReference type="Gene3D" id="3.40.50.2300">
    <property type="match status" value="1"/>
</dbReference>
<keyword evidence="3" id="KW-0805">Transcription regulation</keyword>
<dbReference type="AlphaFoldDB" id="A0AA48I9A6"/>
<keyword evidence="4 7" id="KW-0238">DNA-binding</keyword>
<dbReference type="RefSeq" id="WP_338294383.1">
    <property type="nucleotide sequence ID" value="NZ_AP027272.1"/>
</dbReference>
<evidence type="ECO:0000259" key="8">
    <source>
        <dbReference type="PROSITE" id="PS50110"/>
    </source>
</evidence>
<dbReference type="GO" id="GO:0005829">
    <property type="term" value="C:cytosol"/>
    <property type="evidence" value="ECO:0007669"/>
    <property type="project" value="TreeGrafter"/>
</dbReference>
<dbReference type="GO" id="GO:0032993">
    <property type="term" value="C:protein-DNA complex"/>
    <property type="evidence" value="ECO:0007669"/>
    <property type="project" value="TreeGrafter"/>
</dbReference>
<evidence type="ECO:0000256" key="5">
    <source>
        <dbReference type="ARBA" id="ARBA00023163"/>
    </source>
</evidence>
<evidence type="ECO:0000256" key="4">
    <source>
        <dbReference type="ARBA" id="ARBA00023125"/>
    </source>
</evidence>
<dbReference type="SUPFAM" id="SSF52172">
    <property type="entry name" value="CheY-like"/>
    <property type="match status" value="1"/>
</dbReference>
<dbReference type="InterPro" id="IPR036388">
    <property type="entry name" value="WH-like_DNA-bd_sf"/>
</dbReference>
<evidence type="ECO:0000256" key="3">
    <source>
        <dbReference type="ARBA" id="ARBA00023015"/>
    </source>
</evidence>
<evidence type="ECO:0000313" key="10">
    <source>
        <dbReference type="EMBL" id="BDX08310.1"/>
    </source>
</evidence>
<sequence>MTATPPEIIYVEDDASSAEILTLYLEKNNLKVSHFDNASDARRAIENMHFDSAILDIMLPGGDGRDLLKLAVQKKLPAIMVTAKITESDRINGFELGADDYVCKPYSPRELVARVLALLNRTQRGHQLKALQFEGLSLDLSSQLVTCDNSEVRLTAAEFSLLRKLAEHPGRIFSRQLLLDAISGDHSAVTERTIDTHFTNIRKKLNDNKQQPRFIATRYGQGYLFVGTPIKS</sequence>
<dbReference type="InterPro" id="IPR001789">
    <property type="entry name" value="Sig_transdc_resp-reg_receiver"/>
</dbReference>
<dbReference type="SMART" id="SM00862">
    <property type="entry name" value="Trans_reg_C"/>
    <property type="match status" value="1"/>
</dbReference>
<dbReference type="PROSITE" id="PS51755">
    <property type="entry name" value="OMPR_PHOB"/>
    <property type="match status" value="1"/>
</dbReference>
<reference evidence="10" key="1">
    <citation type="submission" date="2023-01" db="EMBL/GenBank/DDBJ databases">
        <title>Complete genome sequence of Planctobacterium marinum strain Dej080120_11.</title>
        <authorList>
            <person name="Ueki S."/>
            <person name="Maruyama F."/>
        </authorList>
    </citation>
    <scope>NUCLEOTIDE SEQUENCE</scope>
    <source>
        <strain evidence="10">Dej080120_11</strain>
    </source>
</reference>